<dbReference type="EMBL" id="VZCR01000027">
    <property type="protein sequence ID" value="MQN31234.1"/>
    <property type="molecule type" value="Genomic_DNA"/>
</dbReference>
<organism evidence="1 2">
    <name type="scientific">Segatella copri</name>
    <dbReference type="NCBI Taxonomy" id="165179"/>
    <lineage>
        <taxon>Bacteria</taxon>
        <taxon>Pseudomonadati</taxon>
        <taxon>Bacteroidota</taxon>
        <taxon>Bacteroidia</taxon>
        <taxon>Bacteroidales</taxon>
        <taxon>Prevotellaceae</taxon>
        <taxon>Segatella</taxon>
    </lineage>
</organism>
<dbReference type="InterPro" id="IPR036525">
    <property type="entry name" value="Tubulin/FtsZ_GTPase_sf"/>
</dbReference>
<evidence type="ECO:0000313" key="1">
    <source>
        <dbReference type="EMBL" id="MQN31234.1"/>
    </source>
</evidence>
<dbReference type="RefSeq" id="WP_153084993.1">
    <property type="nucleotide sequence ID" value="NZ_VZAM01000049.1"/>
</dbReference>
<accession>A0AAW9TH86</accession>
<dbReference type="Proteomes" id="UP000420707">
    <property type="component" value="Unassembled WGS sequence"/>
</dbReference>
<proteinExistence type="predicted"/>
<dbReference type="Gene3D" id="3.40.50.1440">
    <property type="entry name" value="Tubulin/FtsZ, GTPase domain"/>
    <property type="match status" value="1"/>
</dbReference>
<reference evidence="2" key="1">
    <citation type="submission" date="2019-09" db="EMBL/GenBank/DDBJ databases">
        <title>Distinct polysaccharide growth profiles of human intestinal Prevotella copri isolates.</title>
        <authorList>
            <person name="Fehlner-Peach H."/>
            <person name="Magnabosco C."/>
            <person name="Raghavan V."/>
            <person name="Scher J.U."/>
            <person name="Tett A."/>
            <person name="Cox L.M."/>
            <person name="Gottsegen C."/>
            <person name="Watters A."/>
            <person name="Wiltshire- Gordon J.D."/>
            <person name="Segata N."/>
            <person name="Bonneau R."/>
            <person name="Littman D.R."/>
        </authorList>
    </citation>
    <scope>NUCLEOTIDE SEQUENCE [LARGE SCALE GENOMIC DNA]</scope>
    <source>
        <strain evidence="2">iAP146</strain>
    </source>
</reference>
<dbReference type="AlphaFoldDB" id="A0AAW9TH86"/>
<dbReference type="SUPFAM" id="SSF52490">
    <property type="entry name" value="Tubulin nucleotide-binding domain-like"/>
    <property type="match status" value="1"/>
</dbReference>
<evidence type="ECO:0008006" key="3">
    <source>
        <dbReference type="Google" id="ProtNLM"/>
    </source>
</evidence>
<name>A0AAW9TH86_9BACT</name>
<evidence type="ECO:0000313" key="2">
    <source>
        <dbReference type="Proteomes" id="UP000420707"/>
    </source>
</evidence>
<gene>
    <name evidence="1" type="ORF">F7D90_04555</name>
</gene>
<comment type="caution">
    <text evidence="1">The sequence shown here is derived from an EMBL/GenBank/DDBJ whole genome shotgun (WGS) entry which is preliminary data.</text>
</comment>
<protein>
    <recommendedName>
        <fullName evidence="3">CRISPR-associated protein</fullName>
    </recommendedName>
</protein>
<sequence>MKKVFVFCIGGTGERVMKSITMLMAAGMDTNGFTVVPIIVDPHLDLDEKKNLQTLIDKYVEIHQEASEDRKSPKGFFEAEMTLINTLDTQTNNTNKAAGENRSYAEFLNVGNLDTKSINNFLIQTLYSKENLNNHLSVGFRGNPNVGTVVLQEMLEGASWYNAFKTHCGEEDRVFIISSIFGGTGASGYPLLERKIRNTVDSQTVSDVFMGAVTVLPYYGLTDPKKNDSKIDSANFMTKAKAALTYYEHTVKSDLLYYVGETTLQAFHENNEKTQPDEANFTELVAATALFDFLQRSKPQQRQYLTRAIENDVASLDLASAGSGYASLVKCIADYCILNTLLKVLPNEKYFPLKQSRGFDTSFYKGSLSKVISFSESFEKWYSELSAKKRAFAPIADINPSNMVNIIKNSVELEAKDDSYYLLEMIKSSNKGITNNNRVRNFLEYAYEAINTFTQKIK</sequence>